<evidence type="ECO:0000259" key="1">
    <source>
        <dbReference type="Pfam" id="PF04326"/>
    </source>
</evidence>
<feature type="domain" description="Schlafen AlbA-2" evidence="1">
    <location>
        <begin position="16"/>
        <end position="127"/>
    </location>
</feature>
<keyword evidence="3" id="KW-1185">Reference proteome</keyword>
<reference evidence="2 3" key="1">
    <citation type="journal article" date="2013" name="Genome Announc.">
        <title>Draft Genome Sequence of Arthrobacter crystallopoietes Strain BAB-32, Revealing Genes for Bioremediation.</title>
        <authorList>
            <person name="Joshi M.N."/>
            <person name="Pandit A.S."/>
            <person name="Sharma A."/>
            <person name="Pandya R.V."/>
            <person name="Desai S.M."/>
            <person name="Saxena A.K."/>
            <person name="Bagatharia S.B."/>
        </authorList>
    </citation>
    <scope>NUCLEOTIDE SEQUENCE [LARGE SCALE GENOMIC DNA]</scope>
    <source>
        <strain evidence="2 3">BAB-32</strain>
    </source>
</reference>
<dbReference type="Gene3D" id="3.30.950.30">
    <property type="entry name" value="Schlafen, AAA domain"/>
    <property type="match status" value="1"/>
</dbReference>
<name>N1V940_9MICC</name>
<dbReference type="AlphaFoldDB" id="N1V940"/>
<dbReference type="Pfam" id="PF04326">
    <property type="entry name" value="SLFN_AlbA_2"/>
    <property type="match status" value="1"/>
</dbReference>
<dbReference type="Proteomes" id="UP000010729">
    <property type="component" value="Unassembled WGS sequence"/>
</dbReference>
<dbReference type="OrthoDB" id="4481501at2"/>
<evidence type="ECO:0000313" key="2">
    <source>
        <dbReference type="EMBL" id="EMY34768.1"/>
    </source>
</evidence>
<evidence type="ECO:0000313" key="3">
    <source>
        <dbReference type="Proteomes" id="UP000010729"/>
    </source>
</evidence>
<dbReference type="InterPro" id="IPR007421">
    <property type="entry name" value="Schlafen_AlbA_2_dom"/>
</dbReference>
<proteinExistence type="predicted"/>
<protein>
    <recommendedName>
        <fullName evidence="1">Schlafen AlbA-2 domain-containing protein</fullName>
    </recommendedName>
</protein>
<organism evidence="2 3">
    <name type="scientific">Arthrobacter crystallopoietes BAB-32</name>
    <dbReference type="NCBI Taxonomy" id="1246476"/>
    <lineage>
        <taxon>Bacteria</taxon>
        <taxon>Bacillati</taxon>
        <taxon>Actinomycetota</taxon>
        <taxon>Actinomycetes</taxon>
        <taxon>Micrococcales</taxon>
        <taxon>Micrococcaceae</taxon>
        <taxon>Crystallibacter</taxon>
    </lineage>
</organism>
<dbReference type="EMBL" id="ANPE02000101">
    <property type="protein sequence ID" value="EMY34768.1"/>
    <property type="molecule type" value="Genomic_DNA"/>
</dbReference>
<dbReference type="RefSeq" id="WP_005268440.1">
    <property type="nucleotide sequence ID" value="NZ_ANPE02000101.1"/>
</dbReference>
<gene>
    <name evidence="2" type="ORF">D477_007948</name>
</gene>
<comment type="caution">
    <text evidence="2">The sequence shown here is derived from an EMBL/GenBank/DDBJ whole genome shotgun (WGS) entry which is preliminary data.</text>
</comment>
<accession>N1V940</accession>
<dbReference type="InterPro" id="IPR038461">
    <property type="entry name" value="Schlafen_AlbA_2_dom_sf"/>
</dbReference>
<sequence>MLSDAELESVLSVGQETRAVEFKRSGSLEDGDYVALVARAALAFANQRDGGQIILGIVDSSAMGEENGLNESQLEDWSDIDKVTDKINRYADPPLQLTVGKRNHPNGRGVVIIEVREFAEIPSLCARDFGSKLKLGQLYTRSLRKPESSQYHTQNEMREVLDLATQKGLRRFVETVGRAGLNLAAAASSQPTEQQLYREQLDSIPAHLSTFDSAAPHFVHIIHPSSFSPDRIAYTELQQKVAGSTVSKRGWPFPFSREPERGQDLIWEENGRMHPEAWAFFTTGLFADLRSIGEWQNDWDSLTIDDERGITGNMPVWLPLCNFTEAIEFAVRLRAAMALDEPMAIRFEGKHLTGRRLVVADRGRSGFHSNYVYSAAEWSSNPILLDDTTAVAGTRQFAVEATKELVHRFGWTAVTDDLLSSIQDQVFGPE</sequence>